<proteinExistence type="predicted"/>
<reference evidence="14" key="2">
    <citation type="submission" date="2024-08" db="UniProtKB">
        <authorList>
            <consortium name="EnsemblMetazoa"/>
        </authorList>
    </citation>
    <scope>IDENTIFICATION</scope>
</reference>
<keyword evidence="15" id="KW-1185">Reference proteome</keyword>
<protein>
    <recommendedName>
        <fullName evidence="8">Transcriptional adapter</fullName>
    </recommendedName>
</protein>
<evidence type="ECO:0000256" key="5">
    <source>
        <dbReference type="ARBA" id="ARBA00023015"/>
    </source>
</evidence>
<evidence type="ECO:0000256" key="9">
    <source>
        <dbReference type="PROSITE-ProRule" id="PRU00228"/>
    </source>
</evidence>
<feature type="compositionally biased region" description="Polar residues" evidence="10">
    <location>
        <begin position="334"/>
        <end position="345"/>
    </location>
</feature>
<dbReference type="GeneID" id="109534623"/>
<dbReference type="CDD" id="cd02335">
    <property type="entry name" value="ZZ_ADA2"/>
    <property type="match status" value="1"/>
</dbReference>
<evidence type="ECO:0000256" key="7">
    <source>
        <dbReference type="ARBA" id="ARBA00023242"/>
    </source>
</evidence>
<evidence type="ECO:0000256" key="3">
    <source>
        <dbReference type="ARBA" id="ARBA00022771"/>
    </source>
</evidence>
<keyword evidence="2" id="KW-0479">Metal-binding</keyword>
<evidence type="ECO:0000259" key="13">
    <source>
        <dbReference type="PROSITE" id="PS51293"/>
    </source>
</evidence>
<feature type="domain" description="SANT" evidence="13">
    <location>
        <begin position="69"/>
        <end position="121"/>
    </location>
</feature>
<dbReference type="InterPro" id="IPR001005">
    <property type="entry name" value="SANT/Myb"/>
</dbReference>
<dbReference type="PANTHER" id="PTHR12374:SF63">
    <property type="entry name" value="TRANSCRIPTIONAL ADAPTER 2-BETA"/>
    <property type="match status" value="1"/>
</dbReference>
<dbReference type="PROSITE" id="PS50090">
    <property type="entry name" value="MYB_LIKE"/>
    <property type="match status" value="1"/>
</dbReference>
<dbReference type="PROSITE" id="PS50135">
    <property type="entry name" value="ZF_ZZ_2"/>
    <property type="match status" value="1"/>
</dbReference>
<accession>A0AAR5P468</accession>
<dbReference type="SUPFAM" id="SSF57850">
    <property type="entry name" value="RING/U-box"/>
    <property type="match status" value="1"/>
</dbReference>
<dbReference type="InterPro" id="IPR043145">
    <property type="entry name" value="Znf_ZZ_sf"/>
</dbReference>
<dbReference type="Gene3D" id="3.30.60.90">
    <property type="match status" value="1"/>
</dbReference>
<dbReference type="GO" id="GO:0003713">
    <property type="term" value="F:transcription coactivator activity"/>
    <property type="evidence" value="ECO:0007669"/>
    <property type="project" value="InterPro"/>
</dbReference>
<dbReference type="GO" id="GO:0003682">
    <property type="term" value="F:chromatin binding"/>
    <property type="evidence" value="ECO:0007669"/>
    <property type="project" value="TreeGrafter"/>
</dbReference>
<organism evidence="14 15">
    <name type="scientific">Dendroctonus ponderosae</name>
    <name type="common">Mountain pine beetle</name>
    <dbReference type="NCBI Taxonomy" id="77166"/>
    <lineage>
        <taxon>Eukaryota</taxon>
        <taxon>Metazoa</taxon>
        <taxon>Ecdysozoa</taxon>
        <taxon>Arthropoda</taxon>
        <taxon>Hexapoda</taxon>
        <taxon>Insecta</taxon>
        <taxon>Pterygota</taxon>
        <taxon>Neoptera</taxon>
        <taxon>Endopterygota</taxon>
        <taxon>Coleoptera</taxon>
        <taxon>Polyphaga</taxon>
        <taxon>Cucujiformia</taxon>
        <taxon>Curculionidae</taxon>
        <taxon>Scolytinae</taxon>
        <taxon>Dendroctonus</taxon>
    </lineage>
</organism>
<evidence type="ECO:0000256" key="4">
    <source>
        <dbReference type="ARBA" id="ARBA00022833"/>
    </source>
</evidence>
<dbReference type="InterPro" id="IPR009057">
    <property type="entry name" value="Homeodomain-like_sf"/>
</dbReference>
<evidence type="ECO:0000259" key="12">
    <source>
        <dbReference type="PROSITE" id="PS50135"/>
    </source>
</evidence>
<dbReference type="GO" id="GO:0006357">
    <property type="term" value="P:regulation of transcription by RNA polymerase II"/>
    <property type="evidence" value="ECO:0007669"/>
    <property type="project" value="InterPro"/>
</dbReference>
<evidence type="ECO:0000259" key="11">
    <source>
        <dbReference type="PROSITE" id="PS50090"/>
    </source>
</evidence>
<dbReference type="InterPro" id="IPR017884">
    <property type="entry name" value="SANT_dom"/>
</dbReference>
<dbReference type="PROSITE" id="PS51293">
    <property type="entry name" value="SANT"/>
    <property type="match status" value="1"/>
</dbReference>
<evidence type="ECO:0000256" key="1">
    <source>
        <dbReference type="ARBA" id="ARBA00004123"/>
    </source>
</evidence>
<dbReference type="EnsemblMetazoa" id="XM_019900349.1">
    <property type="protein sequence ID" value="XP_019755908.1"/>
    <property type="gene ID" value="LOC109534623"/>
</dbReference>
<keyword evidence="6 8" id="KW-0804">Transcription</keyword>
<name>A0AAR5P468_DENPD</name>
<dbReference type="GO" id="GO:0070461">
    <property type="term" value="C:SAGA-type complex"/>
    <property type="evidence" value="ECO:0007669"/>
    <property type="project" value="TreeGrafter"/>
</dbReference>
<dbReference type="Pfam" id="PF00249">
    <property type="entry name" value="Myb_DNA-binding"/>
    <property type="match status" value="1"/>
</dbReference>
<comment type="subcellular location">
    <subcellularLocation>
        <location evidence="1 8">Nucleus</location>
    </subcellularLocation>
</comment>
<dbReference type="GO" id="GO:0008270">
    <property type="term" value="F:zinc ion binding"/>
    <property type="evidence" value="ECO:0007669"/>
    <property type="project" value="UniProtKB-KW"/>
</dbReference>
<dbReference type="InterPro" id="IPR016827">
    <property type="entry name" value="Ada2/TADA2"/>
</dbReference>
<feature type="region of interest" description="Disordered" evidence="10">
    <location>
        <begin position="322"/>
        <end position="349"/>
    </location>
</feature>
<dbReference type="FunFam" id="3.30.60.90:FF:000008">
    <property type="entry name" value="Transcriptional adapter 2"/>
    <property type="match status" value="1"/>
</dbReference>
<feature type="domain" description="ZZ-type" evidence="12">
    <location>
        <begin position="10"/>
        <end position="65"/>
    </location>
</feature>
<dbReference type="SMART" id="SM00717">
    <property type="entry name" value="SANT"/>
    <property type="match status" value="1"/>
</dbReference>
<sequence>MGKFFFSDLLPKVTCTYCQEDINGVRVQCCECQDFDICLQCFASGAEIGTHKNDHPYRFVDHGSVSIFGGRGSWTGREQLKLLEAAELYSYANWDLVAEQVGTRTAEECREEFTARYLDGNIGKVMWGNVSKPNLVINLAEDEGPLSPAALAKLPPLDATLEEAKILGYKPHRDDFEREYNPEAEQLVAHLQLEDNTDSDVERVLKLAVVDMYIRRLRERQRRKRIVRDYQLVAKYFDNLRRDPSKPLYPKEQKELRDCMRPFAQFLNAGEHEQLITSLERERELRDRLTELKRYRSLGLTTQEEIVHYEQHAAFQRQQIRQGKAGGSGLANPVRSSNQYLTSPNGDGETKLNFIDEKTMWLSGSDSAYDSGEGVGGETMDQSAMSASIWTQQSPSTKNSAIKESGKLAMESWSSQGEVQWDNDLNIQPLTYVTLKSVITQENLLNSDQCDNTITQEPNLMDININDELIQFLGQSSWLPDVSTD</sequence>
<dbReference type="Pfam" id="PF25299">
    <property type="entry name" value="ZZ_ADA2"/>
    <property type="match status" value="1"/>
</dbReference>
<dbReference type="InterPro" id="IPR055141">
    <property type="entry name" value="TADA2A_B-like_dom"/>
</dbReference>
<dbReference type="GO" id="GO:0005634">
    <property type="term" value="C:nucleus"/>
    <property type="evidence" value="ECO:0007669"/>
    <property type="project" value="UniProtKB-SubCell"/>
</dbReference>
<dbReference type="SUPFAM" id="SSF46689">
    <property type="entry name" value="Homeodomain-like"/>
    <property type="match status" value="1"/>
</dbReference>
<evidence type="ECO:0000256" key="6">
    <source>
        <dbReference type="ARBA" id="ARBA00023163"/>
    </source>
</evidence>
<evidence type="ECO:0000313" key="15">
    <source>
        <dbReference type="Proteomes" id="UP000019118"/>
    </source>
</evidence>
<dbReference type="Proteomes" id="UP000019118">
    <property type="component" value="Unassembled WGS sequence"/>
</dbReference>
<dbReference type="CDD" id="cd00167">
    <property type="entry name" value="SANT"/>
    <property type="match status" value="1"/>
</dbReference>
<dbReference type="PROSITE" id="PS01357">
    <property type="entry name" value="ZF_ZZ_1"/>
    <property type="match status" value="1"/>
</dbReference>
<dbReference type="KEGG" id="dpa:109534623"/>
<keyword evidence="4" id="KW-0862">Zinc</keyword>
<dbReference type="AlphaFoldDB" id="A0AAR5P468"/>
<evidence type="ECO:0000313" key="14">
    <source>
        <dbReference type="EnsemblMetazoa" id="XP_019755908.1"/>
    </source>
</evidence>
<reference evidence="15" key="1">
    <citation type="journal article" date="2013" name="Genome Biol.">
        <title>Draft genome of the mountain pine beetle, Dendroctonus ponderosae Hopkins, a major forest pest.</title>
        <authorList>
            <person name="Keeling C.I."/>
            <person name="Yuen M.M."/>
            <person name="Liao N.Y."/>
            <person name="Docking T.R."/>
            <person name="Chan S.K."/>
            <person name="Taylor G.A."/>
            <person name="Palmquist D.L."/>
            <person name="Jackman S.D."/>
            <person name="Nguyen A."/>
            <person name="Li M."/>
            <person name="Henderson H."/>
            <person name="Janes J.K."/>
            <person name="Zhao Y."/>
            <person name="Pandoh P."/>
            <person name="Moore R."/>
            <person name="Sperling F.A."/>
            <person name="Huber D.P."/>
            <person name="Birol I."/>
            <person name="Jones S.J."/>
            <person name="Bohlmann J."/>
        </authorList>
    </citation>
    <scope>NUCLEOTIDE SEQUENCE</scope>
</reference>
<feature type="domain" description="Myb-like" evidence="11">
    <location>
        <begin position="71"/>
        <end position="117"/>
    </location>
</feature>
<dbReference type="PANTHER" id="PTHR12374">
    <property type="entry name" value="TRANSCRIPTIONAL ADAPTOR 2 ADA2 -RELATED"/>
    <property type="match status" value="1"/>
</dbReference>
<dbReference type="GO" id="GO:0006338">
    <property type="term" value="P:chromatin remodeling"/>
    <property type="evidence" value="ECO:0007669"/>
    <property type="project" value="TreeGrafter"/>
</dbReference>
<dbReference type="SMART" id="SM00291">
    <property type="entry name" value="ZnF_ZZ"/>
    <property type="match status" value="1"/>
</dbReference>
<dbReference type="InterPro" id="IPR041983">
    <property type="entry name" value="ADA2-like_ZZ"/>
</dbReference>
<dbReference type="Gene3D" id="1.10.10.60">
    <property type="entry name" value="Homeodomain-like"/>
    <property type="match status" value="1"/>
</dbReference>
<evidence type="ECO:0000256" key="10">
    <source>
        <dbReference type="SAM" id="MobiDB-lite"/>
    </source>
</evidence>
<dbReference type="PIRSF" id="PIRSF025024">
    <property type="entry name" value="Transcriptional_adaptor_2"/>
    <property type="match status" value="1"/>
</dbReference>
<dbReference type="Pfam" id="PF22941">
    <property type="entry name" value="TADA2A-like_3rd"/>
    <property type="match status" value="1"/>
</dbReference>
<keyword evidence="3 9" id="KW-0863">Zinc-finger</keyword>
<evidence type="ECO:0000256" key="2">
    <source>
        <dbReference type="ARBA" id="ARBA00022723"/>
    </source>
</evidence>
<evidence type="ECO:0000256" key="8">
    <source>
        <dbReference type="PIRNR" id="PIRNR025024"/>
    </source>
</evidence>
<dbReference type="InterPro" id="IPR000433">
    <property type="entry name" value="Znf_ZZ"/>
</dbReference>
<keyword evidence="5 8" id="KW-0805">Transcription regulation</keyword>
<keyword evidence="7 8" id="KW-0539">Nucleus</keyword>